<dbReference type="Proteomes" id="UP000095287">
    <property type="component" value="Unplaced"/>
</dbReference>
<keyword evidence="11 12" id="KW-0479">Metal-binding</keyword>
<keyword evidence="7 12" id="KW-1133">Transmembrane helix</keyword>
<dbReference type="PANTHER" id="PTHR13337">
    <property type="entry name" value="SUCCINATE DEHYDROGENASE"/>
    <property type="match status" value="1"/>
</dbReference>
<keyword evidence="3 12" id="KW-0813">Transport</keyword>
<keyword evidence="4 12" id="KW-0812">Transmembrane</keyword>
<comment type="similarity">
    <text evidence="2 12">Belongs to the CybS family.</text>
</comment>
<evidence type="ECO:0000256" key="1">
    <source>
        <dbReference type="ARBA" id="ARBA00004448"/>
    </source>
</evidence>
<keyword evidence="8 12" id="KW-0496">Mitochondrion</keyword>
<accession>A0A1I7YZV9</accession>
<dbReference type="PANTHER" id="PTHR13337:SF2">
    <property type="entry name" value="SUCCINATE DEHYDROGENASE [UBIQUINONE] CYTOCHROME B SMALL SUBUNIT, MITOCHONDRIAL"/>
    <property type="match status" value="1"/>
</dbReference>
<keyword evidence="11" id="KW-0408">Iron</keyword>
<organism evidence="13 14">
    <name type="scientific">Steinernema glaseri</name>
    <dbReference type="NCBI Taxonomy" id="37863"/>
    <lineage>
        <taxon>Eukaryota</taxon>
        <taxon>Metazoa</taxon>
        <taxon>Ecdysozoa</taxon>
        <taxon>Nematoda</taxon>
        <taxon>Chromadorea</taxon>
        <taxon>Rhabditida</taxon>
        <taxon>Tylenchina</taxon>
        <taxon>Panagrolaimomorpha</taxon>
        <taxon>Strongyloidoidea</taxon>
        <taxon>Steinernematidae</taxon>
        <taxon>Steinernema</taxon>
    </lineage>
</organism>
<evidence type="ECO:0000256" key="9">
    <source>
        <dbReference type="ARBA" id="ARBA00023136"/>
    </source>
</evidence>
<dbReference type="GO" id="GO:0020037">
    <property type="term" value="F:heme binding"/>
    <property type="evidence" value="ECO:0007669"/>
    <property type="project" value="TreeGrafter"/>
</dbReference>
<evidence type="ECO:0000256" key="8">
    <source>
        <dbReference type="ARBA" id="ARBA00023128"/>
    </source>
</evidence>
<dbReference type="Gene3D" id="1.20.1300.10">
    <property type="entry name" value="Fumarate reductase/succinate dehydrogenase, transmembrane subunit"/>
    <property type="match status" value="1"/>
</dbReference>
<keyword evidence="9 12" id="KW-0472">Membrane</keyword>
<comment type="subcellular location">
    <subcellularLocation>
        <location evidence="1 12">Mitochondrion inner membrane</location>
        <topology evidence="1 12">Multi-pass membrane protein</topology>
    </subcellularLocation>
</comment>
<reference evidence="14" key="1">
    <citation type="submission" date="2016-11" db="UniProtKB">
        <authorList>
            <consortium name="WormBaseParasite"/>
        </authorList>
    </citation>
    <scope>IDENTIFICATION</scope>
</reference>
<comment type="caution">
    <text evidence="12">Lacks conserved residue(s) required for the propagation of feature annotation.</text>
</comment>
<dbReference type="Pfam" id="PF05328">
    <property type="entry name" value="CybS"/>
    <property type="match status" value="1"/>
</dbReference>
<feature type="transmembrane region" description="Helical" evidence="12">
    <location>
        <begin position="118"/>
        <end position="135"/>
    </location>
</feature>
<evidence type="ECO:0000313" key="13">
    <source>
        <dbReference type="Proteomes" id="UP000095287"/>
    </source>
</evidence>
<evidence type="ECO:0000256" key="12">
    <source>
        <dbReference type="RuleBase" id="RU364031"/>
    </source>
</evidence>
<keyword evidence="13" id="KW-1185">Reference proteome</keyword>
<dbReference type="InterPro" id="IPR034804">
    <property type="entry name" value="SQR/QFR_C/D"/>
</dbReference>
<keyword evidence="6 12" id="KW-0809">Transit peptide</keyword>
<evidence type="ECO:0000256" key="11">
    <source>
        <dbReference type="PIRSR" id="PIRSR607992-2"/>
    </source>
</evidence>
<keyword evidence="12" id="KW-0249">Electron transport</keyword>
<dbReference type="CDD" id="cd03496">
    <property type="entry name" value="SQR_TypeC_CybS"/>
    <property type="match status" value="1"/>
</dbReference>
<comment type="function">
    <text evidence="12">Membrane-anchoring subunit of succinate dehydrogenase (SDH) that is involved in complex II of the mitochondrial electron transport chain and is responsible for transferring electrons from succinate to ubiquinone (coenzyme Q).</text>
</comment>
<dbReference type="AlphaFoldDB" id="A0A1I7YZV9"/>
<dbReference type="InterPro" id="IPR007992">
    <property type="entry name" value="CybS"/>
</dbReference>
<name>A0A1I7YZV9_9BILA</name>
<evidence type="ECO:0000256" key="10">
    <source>
        <dbReference type="PIRSR" id="PIRSR607992-1"/>
    </source>
</evidence>
<keyword evidence="5 12" id="KW-0999">Mitochondrion inner membrane</keyword>
<evidence type="ECO:0000256" key="6">
    <source>
        <dbReference type="ARBA" id="ARBA00022946"/>
    </source>
</evidence>
<evidence type="ECO:0000256" key="5">
    <source>
        <dbReference type="ARBA" id="ARBA00022792"/>
    </source>
</evidence>
<dbReference type="WBParaSite" id="L893_g21368.t1">
    <property type="protein sequence ID" value="L893_g21368.t1"/>
    <property type="gene ID" value="L893_g21368"/>
</dbReference>
<dbReference type="GO" id="GO:0006099">
    <property type="term" value="P:tricarboxylic acid cycle"/>
    <property type="evidence" value="ECO:0007669"/>
    <property type="project" value="UniProtKB-KW"/>
</dbReference>
<dbReference type="GO" id="GO:0006121">
    <property type="term" value="P:mitochondrial electron transport, succinate to ubiquinone"/>
    <property type="evidence" value="ECO:0007669"/>
    <property type="project" value="TreeGrafter"/>
</dbReference>
<proteinExistence type="inferred from homology"/>
<evidence type="ECO:0000256" key="7">
    <source>
        <dbReference type="ARBA" id="ARBA00022989"/>
    </source>
</evidence>
<feature type="binding site" evidence="10">
    <location>
        <position position="101"/>
    </location>
    <ligand>
        <name>a ubiquinone</name>
        <dbReference type="ChEBI" id="CHEBI:16389"/>
        <note>ligand shared with IP/SDHB</note>
    </ligand>
</feature>
<evidence type="ECO:0000256" key="2">
    <source>
        <dbReference type="ARBA" id="ARBA00007294"/>
    </source>
</evidence>
<feature type="binding site" description="axial binding residue" evidence="11">
    <location>
        <position position="89"/>
    </location>
    <ligand>
        <name>heme b</name>
        <dbReference type="ChEBI" id="CHEBI:60344"/>
        <note>ligand shared with SDHC</note>
    </ligand>
    <ligandPart>
        <name>Fe</name>
        <dbReference type="ChEBI" id="CHEBI:18248"/>
    </ligandPart>
</feature>
<feature type="transmembrane region" description="Helical" evidence="12">
    <location>
        <begin position="80"/>
        <end position="98"/>
    </location>
</feature>
<evidence type="ECO:0000313" key="14">
    <source>
        <dbReference type="WBParaSite" id="L893_g21368.t1"/>
    </source>
</evidence>
<sequence length="150" mass="16015">MSFLARASFAALRSRSALCTFFSSKALVATSAKALAPAAAPSIAPADGHGAHFKIERYWAAAMLPLFPASYFIHGPVMDVALSVALVLHIHWGAAGVIQDYARPFVIGETLAKAARASGYLITLLLAVALFHFNYNDVGLTRAFEMVFSL</sequence>
<dbReference type="GO" id="GO:0048039">
    <property type="term" value="F:ubiquinone binding"/>
    <property type="evidence" value="ECO:0007669"/>
    <property type="project" value="TreeGrafter"/>
</dbReference>
<keyword evidence="12" id="KW-0816">Tricarboxylic acid cycle</keyword>
<protein>
    <recommendedName>
        <fullName evidence="12">Succinate dehydrogenase [ubiquinone] cytochrome b small subunit</fullName>
    </recommendedName>
</protein>
<keyword evidence="12" id="KW-0349">Heme</keyword>
<dbReference type="GO" id="GO:0005743">
    <property type="term" value="C:mitochondrial inner membrane"/>
    <property type="evidence" value="ECO:0007669"/>
    <property type="project" value="UniProtKB-SubCell"/>
</dbReference>
<evidence type="ECO:0000256" key="4">
    <source>
        <dbReference type="ARBA" id="ARBA00022692"/>
    </source>
</evidence>
<dbReference type="GO" id="GO:0046872">
    <property type="term" value="F:metal ion binding"/>
    <property type="evidence" value="ECO:0007669"/>
    <property type="project" value="UniProtKB-KW"/>
</dbReference>
<evidence type="ECO:0000256" key="3">
    <source>
        <dbReference type="ARBA" id="ARBA00022448"/>
    </source>
</evidence>